<dbReference type="InterPro" id="IPR039425">
    <property type="entry name" value="RNA_pol_sigma-70-like"/>
</dbReference>
<dbReference type="Gene3D" id="1.10.10.10">
    <property type="entry name" value="Winged helix-like DNA-binding domain superfamily/Winged helix DNA-binding domain"/>
    <property type="match status" value="1"/>
</dbReference>
<evidence type="ECO:0000313" key="8">
    <source>
        <dbReference type="EMBL" id="AYJ85342.1"/>
    </source>
</evidence>
<evidence type="ECO:0000256" key="2">
    <source>
        <dbReference type="ARBA" id="ARBA00023015"/>
    </source>
</evidence>
<dbReference type="GO" id="GO:0006352">
    <property type="term" value="P:DNA-templated transcription initiation"/>
    <property type="evidence" value="ECO:0007669"/>
    <property type="project" value="InterPro"/>
</dbReference>
<feature type="domain" description="RNA polymerase sigma factor 70 region 4 type 2" evidence="7">
    <location>
        <begin position="119"/>
        <end position="170"/>
    </location>
</feature>
<keyword evidence="3" id="KW-0731">Sigma factor</keyword>
<evidence type="ECO:0000256" key="5">
    <source>
        <dbReference type="ARBA" id="ARBA00023163"/>
    </source>
</evidence>
<gene>
    <name evidence="8" type="ORF">D3Y57_04835</name>
</gene>
<evidence type="ECO:0000259" key="7">
    <source>
        <dbReference type="Pfam" id="PF08281"/>
    </source>
</evidence>
<dbReference type="InterPro" id="IPR013324">
    <property type="entry name" value="RNA_pol_sigma_r3/r4-like"/>
</dbReference>
<proteinExistence type="inferred from homology"/>
<reference evidence="8 9" key="1">
    <citation type="submission" date="2018-09" db="EMBL/GenBank/DDBJ databases">
        <title>Sphingomonas peninsula sp. nov., isolated from fildes peninsula, Antarctic soil.</title>
        <authorList>
            <person name="Yingchao G."/>
        </authorList>
    </citation>
    <scope>NUCLEOTIDE SEQUENCE [LARGE SCALE GENOMIC DNA]</scope>
    <source>
        <strain evidence="8 9">YZ-8</strain>
        <plasmid evidence="8 9">unnamed1</plasmid>
    </source>
</reference>
<dbReference type="PANTHER" id="PTHR43133:SF58">
    <property type="entry name" value="ECF RNA POLYMERASE SIGMA FACTOR SIGD"/>
    <property type="match status" value="1"/>
</dbReference>
<dbReference type="KEGG" id="spha:D3Y57_04835"/>
<keyword evidence="4" id="KW-0238">DNA-binding</keyword>
<dbReference type="InterPro" id="IPR013249">
    <property type="entry name" value="RNA_pol_sigma70_r4_t2"/>
</dbReference>
<dbReference type="Gene3D" id="1.10.1740.10">
    <property type="match status" value="1"/>
</dbReference>
<dbReference type="GO" id="GO:0003677">
    <property type="term" value="F:DNA binding"/>
    <property type="evidence" value="ECO:0007669"/>
    <property type="project" value="UniProtKB-KW"/>
</dbReference>
<keyword evidence="2" id="KW-0805">Transcription regulation</keyword>
<comment type="similarity">
    <text evidence="1">Belongs to the sigma-70 factor family. ECF subfamily.</text>
</comment>
<dbReference type="InterPro" id="IPR013325">
    <property type="entry name" value="RNA_pol_sigma_r2"/>
</dbReference>
<name>A0A494TDI9_SPHPE</name>
<feature type="domain" description="RNA polymerase sigma-70 region 2" evidence="6">
    <location>
        <begin position="28"/>
        <end position="93"/>
    </location>
</feature>
<evidence type="ECO:0000313" key="9">
    <source>
        <dbReference type="Proteomes" id="UP000276254"/>
    </source>
</evidence>
<evidence type="ECO:0000259" key="6">
    <source>
        <dbReference type="Pfam" id="PF04542"/>
    </source>
</evidence>
<dbReference type="Pfam" id="PF08281">
    <property type="entry name" value="Sigma70_r4_2"/>
    <property type="match status" value="1"/>
</dbReference>
<dbReference type="InterPro" id="IPR036388">
    <property type="entry name" value="WH-like_DNA-bd_sf"/>
</dbReference>
<dbReference type="InterPro" id="IPR007627">
    <property type="entry name" value="RNA_pol_sigma70_r2"/>
</dbReference>
<evidence type="ECO:0000256" key="1">
    <source>
        <dbReference type="ARBA" id="ARBA00010641"/>
    </source>
</evidence>
<dbReference type="GO" id="GO:0016987">
    <property type="term" value="F:sigma factor activity"/>
    <property type="evidence" value="ECO:0007669"/>
    <property type="project" value="UniProtKB-KW"/>
</dbReference>
<dbReference type="AlphaFoldDB" id="A0A494TDI9"/>
<dbReference type="SUPFAM" id="SSF88946">
    <property type="entry name" value="Sigma2 domain of RNA polymerase sigma factors"/>
    <property type="match status" value="1"/>
</dbReference>
<dbReference type="Pfam" id="PF04542">
    <property type="entry name" value="Sigma70_r2"/>
    <property type="match status" value="1"/>
</dbReference>
<evidence type="ECO:0000256" key="4">
    <source>
        <dbReference type="ARBA" id="ARBA00023125"/>
    </source>
</evidence>
<sequence length="178" mass="19848">MRASEDQLRIWMIGGLDGDSAAYTALLDALVPMLRSFFGRRLRGAVDDVEDLVQDTMIAIHTRRASYDRDRLFTAWAYAIARYKMIDHFRRSRVTVPMEGLENILIAEGFENATSARVDVDRLLDDLPAKQAQVIRQTKIEGLSTAEAAERGAISESAVKVSVHRGLLTLAKRLKGDG</sequence>
<dbReference type="NCBIfam" id="NF009191">
    <property type="entry name" value="PRK12539.1"/>
    <property type="match status" value="1"/>
</dbReference>
<dbReference type="NCBIfam" id="TIGR02937">
    <property type="entry name" value="sigma70-ECF"/>
    <property type="match status" value="1"/>
</dbReference>
<dbReference type="RefSeq" id="WP_121151844.1">
    <property type="nucleotide sequence ID" value="NZ_CP032828.1"/>
</dbReference>
<dbReference type="EMBL" id="CP032828">
    <property type="protein sequence ID" value="AYJ85342.1"/>
    <property type="molecule type" value="Genomic_DNA"/>
</dbReference>
<dbReference type="Proteomes" id="UP000276254">
    <property type="component" value="Plasmid unnamed1"/>
</dbReference>
<dbReference type="PANTHER" id="PTHR43133">
    <property type="entry name" value="RNA POLYMERASE ECF-TYPE SIGMA FACTO"/>
    <property type="match status" value="1"/>
</dbReference>
<keyword evidence="8" id="KW-0614">Plasmid</keyword>
<keyword evidence="9" id="KW-1185">Reference proteome</keyword>
<keyword evidence="5" id="KW-0804">Transcription</keyword>
<evidence type="ECO:0000256" key="3">
    <source>
        <dbReference type="ARBA" id="ARBA00023082"/>
    </source>
</evidence>
<accession>A0A494TDI9</accession>
<geneLocation type="plasmid" evidence="8">
    <name>unnamed1</name>
</geneLocation>
<organism evidence="8 9">
    <name type="scientific">Sphingomonas paeninsulae</name>
    <dbReference type="NCBI Taxonomy" id="2319844"/>
    <lineage>
        <taxon>Bacteria</taxon>
        <taxon>Pseudomonadati</taxon>
        <taxon>Pseudomonadota</taxon>
        <taxon>Alphaproteobacteria</taxon>
        <taxon>Sphingomonadales</taxon>
        <taxon>Sphingomonadaceae</taxon>
        <taxon>Sphingomonas</taxon>
    </lineage>
</organism>
<dbReference type="SUPFAM" id="SSF88659">
    <property type="entry name" value="Sigma3 and sigma4 domains of RNA polymerase sigma factors"/>
    <property type="match status" value="1"/>
</dbReference>
<dbReference type="OrthoDB" id="7041663at2"/>
<protein>
    <submittedName>
        <fullName evidence="8">Sigma-70 family RNA polymerase sigma factor</fullName>
    </submittedName>
</protein>
<dbReference type="InterPro" id="IPR014284">
    <property type="entry name" value="RNA_pol_sigma-70_dom"/>
</dbReference>